<evidence type="ECO:0000313" key="3">
    <source>
        <dbReference type="Proteomes" id="UP001227126"/>
    </source>
</evidence>
<dbReference type="Proteomes" id="UP001227126">
    <property type="component" value="Unassembled WGS sequence"/>
</dbReference>
<dbReference type="EMBL" id="JASNJE010000005">
    <property type="protein sequence ID" value="MDK3072565.1"/>
    <property type="molecule type" value="Genomic_DNA"/>
</dbReference>
<keyword evidence="1" id="KW-0472">Membrane</keyword>
<reference evidence="2 3" key="1">
    <citation type="submission" date="2023-05" db="EMBL/GenBank/DDBJ databases">
        <title>Sedimentitalea sp. nov. JM2-8.</title>
        <authorList>
            <person name="Huang J."/>
        </authorList>
    </citation>
    <scope>NUCLEOTIDE SEQUENCE [LARGE SCALE GENOMIC DNA]</scope>
    <source>
        <strain evidence="2 3">JM2-8</strain>
    </source>
</reference>
<organism evidence="2 3">
    <name type="scientific">Sedimentitalea xiamensis</name>
    <dbReference type="NCBI Taxonomy" id="3050037"/>
    <lineage>
        <taxon>Bacteria</taxon>
        <taxon>Pseudomonadati</taxon>
        <taxon>Pseudomonadota</taxon>
        <taxon>Alphaproteobacteria</taxon>
        <taxon>Rhodobacterales</taxon>
        <taxon>Paracoccaceae</taxon>
        <taxon>Sedimentitalea</taxon>
    </lineage>
</organism>
<comment type="caution">
    <text evidence="2">The sequence shown here is derived from an EMBL/GenBank/DDBJ whole genome shotgun (WGS) entry which is preliminary data.</text>
</comment>
<proteinExistence type="predicted"/>
<evidence type="ECO:0000256" key="1">
    <source>
        <dbReference type="SAM" id="Phobius"/>
    </source>
</evidence>
<sequence length="57" mass="6149">MWKFVEIMNRLRRDERGATIVEYGVALTIVAALGTGVLTTLGADVLGQFNTAEGLIP</sequence>
<keyword evidence="1" id="KW-0812">Transmembrane</keyword>
<protein>
    <recommendedName>
        <fullName evidence="4">Pilus assembly protein Flp/PilA</fullName>
    </recommendedName>
</protein>
<keyword evidence="3" id="KW-1185">Reference proteome</keyword>
<keyword evidence="1" id="KW-1133">Transmembrane helix</keyword>
<evidence type="ECO:0000313" key="2">
    <source>
        <dbReference type="EMBL" id="MDK3072565.1"/>
    </source>
</evidence>
<accession>A0ABT7FBS4</accession>
<dbReference type="RefSeq" id="WP_284484508.1">
    <property type="nucleotide sequence ID" value="NZ_JASNJE010000005.1"/>
</dbReference>
<gene>
    <name evidence="2" type="ORF">QO034_05540</name>
</gene>
<evidence type="ECO:0008006" key="4">
    <source>
        <dbReference type="Google" id="ProtNLM"/>
    </source>
</evidence>
<feature type="transmembrane region" description="Helical" evidence="1">
    <location>
        <begin position="20"/>
        <end position="41"/>
    </location>
</feature>
<name>A0ABT7FBS4_9RHOB</name>